<accession>A0A9P0PXK4</accession>
<dbReference type="EMBL" id="CAKOFQ010007432">
    <property type="protein sequence ID" value="CAH2000986.1"/>
    <property type="molecule type" value="Genomic_DNA"/>
</dbReference>
<dbReference type="OrthoDB" id="6614360at2759"/>
<name>A0A9P0PXK4_ACAOB</name>
<gene>
    <name evidence="2" type="ORF">ACAOBT_LOCUS25919</name>
</gene>
<evidence type="ECO:0000256" key="1">
    <source>
        <dbReference type="SAM" id="Phobius"/>
    </source>
</evidence>
<proteinExistence type="predicted"/>
<dbReference type="AlphaFoldDB" id="A0A9P0PXK4"/>
<keyword evidence="1" id="KW-0812">Transmembrane</keyword>
<keyword evidence="1" id="KW-0472">Membrane</keyword>
<comment type="caution">
    <text evidence="2">The sequence shown here is derived from an EMBL/GenBank/DDBJ whole genome shotgun (WGS) entry which is preliminary data.</text>
</comment>
<keyword evidence="3" id="KW-1185">Reference proteome</keyword>
<evidence type="ECO:0000313" key="3">
    <source>
        <dbReference type="Proteomes" id="UP001152888"/>
    </source>
</evidence>
<reference evidence="2" key="1">
    <citation type="submission" date="2022-03" db="EMBL/GenBank/DDBJ databases">
        <authorList>
            <person name="Sayadi A."/>
        </authorList>
    </citation>
    <scope>NUCLEOTIDE SEQUENCE</scope>
</reference>
<protein>
    <submittedName>
        <fullName evidence="2">Uncharacterized protein</fullName>
    </submittedName>
</protein>
<feature type="transmembrane region" description="Helical" evidence="1">
    <location>
        <begin position="20"/>
        <end position="38"/>
    </location>
</feature>
<dbReference type="Proteomes" id="UP001152888">
    <property type="component" value="Unassembled WGS sequence"/>
</dbReference>
<sequence length="59" mass="6888">MYCMDWYQGTASEMRTVQFMIARSQVVCIIPAILFGRYEYALFIRIIKTAYSYVTVMGS</sequence>
<evidence type="ECO:0000313" key="2">
    <source>
        <dbReference type="EMBL" id="CAH2000986.1"/>
    </source>
</evidence>
<organism evidence="2 3">
    <name type="scientific">Acanthoscelides obtectus</name>
    <name type="common">Bean weevil</name>
    <name type="synonym">Bruchus obtectus</name>
    <dbReference type="NCBI Taxonomy" id="200917"/>
    <lineage>
        <taxon>Eukaryota</taxon>
        <taxon>Metazoa</taxon>
        <taxon>Ecdysozoa</taxon>
        <taxon>Arthropoda</taxon>
        <taxon>Hexapoda</taxon>
        <taxon>Insecta</taxon>
        <taxon>Pterygota</taxon>
        <taxon>Neoptera</taxon>
        <taxon>Endopterygota</taxon>
        <taxon>Coleoptera</taxon>
        <taxon>Polyphaga</taxon>
        <taxon>Cucujiformia</taxon>
        <taxon>Chrysomeloidea</taxon>
        <taxon>Chrysomelidae</taxon>
        <taxon>Bruchinae</taxon>
        <taxon>Bruchini</taxon>
        <taxon>Acanthoscelides</taxon>
    </lineage>
</organism>
<keyword evidence="1" id="KW-1133">Transmembrane helix</keyword>